<protein>
    <recommendedName>
        <fullName evidence="6">GS catalytic domain-containing protein</fullName>
    </recommendedName>
</protein>
<evidence type="ECO:0000259" key="6">
    <source>
        <dbReference type="PROSITE" id="PS51987"/>
    </source>
</evidence>
<dbReference type="PROSITE" id="PS00181">
    <property type="entry name" value="GLNA_ATP"/>
    <property type="match status" value="1"/>
</dbReference>
<evidence type="ECO:0000256" key="3">
    <source>
        <dbReference type="ARBA" id="ARBA00022842"/>
    </source>
</evidence>
<evidence type="ECO:0000256" key="2">
    <source>
        <dbReference type="ARBA" id="ARBA00022598"/>
    </source>
</evidence>
<dbReference type="SMART" id="SM01230">
    <property type="entry name" value="Gln-synt_C"/>
    <property type="match status" value="1"/>
</dbReference>
<dbReference type="PANTHER" id="PTHR43785:SF12">
    <property type="entry name" value="TYPE-1 GLUTAMINE SYNTHETASE 2"/>
    <property type="match status" value="1"/>
</dbReference>
<dbReference type="GO" id="GO:0006542">
    <property type="term" value="P:glutamine biosynthetic process"/>
    <property type="evidence" value="ECO:0007669"/>
    <property type="project" value="TreeGrafter"/>
</dbReference>
<dbReference type="EMBL" id="GU943004">
    <property type="protein sequence ID" value="ADD93915.1"/>
    <property type="molecule type" value="Genomic_DNA"/>
</dbReference>
<dbReference type="SUPFAM" id="SSF55931">
    <property type="entry name" value="Glutamine synthetase/guanido kinase"/>
    <property type="match status" value="1"/>
</dbReference>
<keyword evidence="3" id="KW-0460">Magnesium</keyword>
<evidence type="ECO:0000256" key="1">
    <source>
        <dbReference type="ARBA" id="ARBA00001946"/>
    </source>
</evidence>
<comment type="cofactor">
    <cofactor evidence="1">
        <name>Mg(2+)</name>
        <dbReference type="ChEBI" id="CHEBI:18420"/>
    </cofactor>
</comment>
<dbReference type="Gene3D" id="3.30.590.10">
    <property type="entry name" value="Glutamine synthetase/guanido kinase, catalytic domain"/>
    <property type="match status" value="1"/>
</dbReference>
<comment type="similarity">
    <text evidence="4 5">Belongs to the glutamine synthetase family.</text>
</comment>
<dbReference type="AlphaFoldDB" id="D6PDW4"/>
<proteinExistence type="inferred from homology"/>
<evidence type="ECO:0000256" key="4">
    <source>
        <dbReference type="PROSITE-ProRule" id="PRU01331"/>
    </source>
</evidence>
<reference evidence="7" key="1">
    <citation type="journal article" date="2010" name="ISME J.">
        <title>Metagenome of the Mediterranean deep chlorophyll maximum studied by direct and fosmid library 454 pyrosequencing.</title>
        <authorList>
            <person name="Ghai R."/>
            <person name="Martin-Cuadrado A.B."/>
            <person name="Molto A.G."/>
            <person name="Heredia I.G."/>
            <person name="Cabrera R."/>
            <person name="Martin J."/>
            <person name="Verdu M."/>
            <person name="Deschamps P."/>
            <person name="Moreira D."/>
            <person name="Lopez-Garcia P."/>
            <person name="Mira A."/>
            <person name="Rodriguez-Valera F."/>
        </authorList>
    </citation>
    <scope>NUCLEOTIDE SEQUENCE</scope>
</reference>
<feature type="domain" description="GS catalytic" evidence="6">
    <location>
        <begin position="69"/>
        <end position="317"/>
    </location>
</feature>
<dbReference type="GO" id="GO:0004356">
    <property type="term" value="F:glutamine synthetase activity"/>
    <property type="evidence" value="ECO:0007669"/>
    <property type="project" value="InterPro"/>
</dbReference>
<dbReference type="InterPro" id="IPR014746">
    <property type="entry name" value="Gln_synth/guanido_kin_cat_dom"/>
</dbReference>
<dbReference type="Pfam" id="PF00120">
    <property type="entry name" value="Gln-synt_C"/>
    <property type="match status" value="1"/>
</dbReference>
<evidence type="ECO:0000313" key="7">
    <source>
        <dbReference type="EMBL" id="ADD93915.1"/>
    </source>
</evidence>
<dbReference type="InterPro" id="IPR027303">
    <property type="entry name" value="Gln_synth_gly_rich_site"/>
</dbReference>
<dbReference type="GO" id="GO:0006598">
    <property type="term" value="P:polyamine catabolic process"/>
    <property type="evidence" value="ECO:0007669"/>
    <property type="project" value="TreeGrafter"/>
</dbReference>
<name>D6PDW4_9BACT</name>
<dbReference type="InterPro" id="IPR008146">
    <property type="entry name" value="Gln_synth_cat_dom"/>
</dbReference>
<evidence type="ECO:0000256" key="5">
    <source>
        <dbReference type="RuleBase" id="RU000384"/>
    </source>
</evidence>
<accession>D6PDW4</accession>
<keyword evidence="2" id="KW-0436">Ligase</keyword>
<sequence>MKGPASTTLLNVRGEFCDEVDFANLEGDPDKLIYPIAGTLAPITWLKSDTAQVLATFTELDGSPALFDARNILYKALLPLQAKGLKPLVATELEFYLIKSGDGPLPELFLAKIPGTNVDQSGTQYAMPEDLWDNDQFLEDVRVACEVQNVPMTTVHSEFSPGQFEINLHHVGNPVAACDHAILLKRIIKGVARQHGMAATFMAKPFAGIPGSGLHVHFSLYDSDERNVFFEANSSEIPAISDTFRHAIGGLAETMSDAMAIFAPNANSYRRLIPGNFAPLTPNWGYNHRDVALRIPVSGERIAVLSIELQVPMPILT</sequence>
<organism evidence="7">
    <name type="scientific">uncultured marine bacterium MedDCM-OCT-S08-C1622</name>
    <dbReference type="NCBI Taxonomy" id="743073"/>
    <lineage>
        <taxon>Bacteria</taxon>
        <taxon>environmental samples</taxon>
    </lineage>
</organism>
<dbReference type="PROSITE" id="PS51987">
    <property type="entry name" value="GS_CATALYTIC"/>
    <property type="match status" value="1"/>
</dbReference>
<dbReference type="PANTHER" id="PTHR43785">
    <property type="entry name" value="GAMMA-GLUTAMYLPUTRESCINE SYNTHETASE"/>
    <property type="match status" value="1"/>
</dbReference>